<dbReference type="GO" id="GO:0004616">
    <property type="term" value="F:phosphogluconate dehydrogenase (decarboxylating) activity"/>
    <property type="evidence" value="ECO:0007669"/>
    <property type="project" value="UniProtKB-EC"/>
</dbReference>
<evidence type="ECO:0000259" key="14">
    <source>
        <dbReference type="SMART" id="SM01350"/>
    </source>
</evidence>
<dbReference type="InterPro" id="IPR006113">
    <property type="entry name" value="6PGDH_Gnd/GntZ"/>
</dbReference>
<dbReference type="SUPFAM" id="SSF48179">
    <property type="entry name" value="6-phosphogluconate dehydrogenase C-terminal domain-like"/>
    <property type="match status" value="1"/>
</dbReference>
<dbReference type="NCBIfam" id="NF006765">
    <property type="entry name" value="PRK09287.1"/>
    <property type="match status" value="1"/>
</dbReference>
<dbReference type="InterPro" id="IPR006115">
    <property type="entry name" value="6PGDH_NADP-bd"/>
</dbReference>
<dbReference type="Pfam" id="PF00393">
    <property type="entry name" value="6PGD"/>
    <property type="match status" value="1"/>
</dbReference>
<comment type="subunit">
    <text evidence="10">Homodimer.</text>
</comment>
<dbReference type="Gene3D" id="1.20.5.320">
    <property type="entry name" value="6-Phosphogluconate Dehydrogenase, domain 3"/>
    <property type="match status" value="1"/>
</dbReference>
<comment type="similarity">
    <text evidence="3 10 13">Belongs to the 6-phosphogluconate dehydrogenase family.</text>
</comment>
<dbReference type="PRINTS" id="PR00076">
    <property type="entry name" value="6PGDHDRGNASE"/>
</dbReference>
<keyword evidence="7 13" id="KW-0311">Gluconate utilization</keyword>
<gene>
    <name evidence="15" type="ORF">A7978_02800</name>
</gene>
<evidence type="ECO:0000256" key="11">
    <source>
        <dbReference type="PIRSR" id="PIRSR000109-1"/>
    </source>
</evidence>
<feature type="active site" description="Proton donor" evidence="11">
    <location>
        <position position="186"/>
    </location>
</feature>
<dbReference type="PIRSF" id="PIRSF000109">
    <property type="entry name" value="6PGD"/>
    <property type="match status" value="1"/>
</dbReference>
<dbReference type="InterPro" id="IPR036291">
    <property type="entry name" value="NAD(P)-bd_dom_sf"/>
</dbReference>
<feature type="active site" description="Proton acceptor" evidence="11">
    <location>
        <position position="179"/>
    </location>
</feature>
<comment type="function">
    <text evidence="1 10">Catalyzes the oxidative decarboxylation of 6-phosphogluconate to ribulose 5-phosphate and CO(2), with concomitant reduction of NADP to NADPH.</text>
</comment>
<evidence type="ECO:0000313" key="16">
    <source>
        <dbReference type="Proteomes" id="UP000264231"/>
    </source>
</evidence>
<feature type="binding site" evidence="12">
    <location>
        <position position="440"/>
    </location>
    <ligand>
        <name>substrate</name>
        <note>ligand shared between dimeric partners</note>
    </ligand>
</feature>
<feature type="binding site" description="in other chain" evidence="12">
    <location>
        <position position="98"/>
    </location>
    <ligand>
        <name>substrate</name>
        <note>ligand shared between dimeric partners</note>
    </ligand>
</feature>
<dbReference type="AlphaFoldDB" id="A0A172XBT3"/>
<comment type="catalytic activity">
    <reaction evidence="9 10 13">
        <text>6-phospho-D-gluconate + NADP(+) = D-ribulose 5-phosphate + CO2 + NADPH</text>
        <dbReference type="Rhea" id="RHEA:10116"/>
        <dbReference type="ChEBI" id="CHEBI:16526"/>
        <dbReference type="ChEBI" id="CHEBI:57783"/>
        <dbReference type="ChEBI" id="CHEBI:58121"/>
        <dbReference type="ChEBI" id="CHEBI:58349"/>
        <dbReference type="ChEBI" id="CHEBI:58759"/>
        <dbReference type="EC" id="1.1.1.44"/>
    </reaction>
</comment>
<evidence type="ECO:0000313" key="15">
    <source>
        <dbReference type="EMBL" id="ANF34022.1"/>
    </source>
</evidence>
<feature type="binding site" evidence="12">
    <location>
        <position position="446"/>
    </location>
    <ligand>
        <name>substrate</name>
        <note>ligand shared between dimeric partners</note>
    </ligand>
</feature>
<dbReference type="Gene3D" id="1.10.1040.10">
    <property type="entry name" value="N-(1-d-carboxylethyl)-l-norvaline Dehydrogenase, domain 2"/>
    <property type="match status" value="1"/>
</dbReference>
<dbReference type="InterPro" id="IPR006114">
    <property type="entry name" value="6PGDH_C"/>
</dbReference>
<evidence type="ECO:0000256" key="9">
    <source>
        <dbReference type="ARBA" id="ARBA00048640"/>
    </source>
</evidence>
<dbReference type="GO" id="GO:0006098">
    <property type="term" value="P:pentose-phosphate shunt"/>
    <property type="evidence" value="ECO:0007669"/>
    <property type="project" value="UniProtKB-UniPathway"/>
</dbReference>
<proteinExistence type="inferred from homology"/>
<dbReference type="Pfam" id="PF03446">
    <property type="entry name" value="NAD_binding_2"/>
    <property type="match status" value="1"/>
</dbReference>
<keyword evidence="10 13" id="KW-0521">NADP</keyword>
<evidence type="ECO:0000256" key="12">
    <source>
        <dbReference type="PIRSR" id="PIRSR000109-2"/>
    </source>
</evidence>
<dbReference type="Gene3D" id="3.40.50.720">
    <property type="entry name" value="NAD(P)-binding Rossmann-like Domain"/>
    <property type="match status" value="1"/>
</dbReference>
<dbReference type="EMBL" id="CP015629">
    <property type="protein sequence ID" value="ANF34022.1"/>
    <property type="molecule type" value="Genomic_DNA"/>
</dbReference>
<evidence type="ECO:0000256" key="13">
    <source>
        <dbReference type="RuleBase" id="RU000485"/>
    </source>
</evidence>
<feature type="binding site" description="in other chain" evidence="12">
    <location>
        <position position="255"/>
    </location>
    <ligand>
        <name>substrate</name>
        <note>ligand shared between dimeric partners</note>
    </ligand>
</feature>
<evidence type="ECO:0000256" key="7">
    <source>
        <dbReference type="ARBA" id="ARBA00023064"/>
    </source>
</evidence>
<name>A0A172XBT3_BORTU</name>
<evidence type="ECO:0000256" key="2">
    <source>
        <dbReference type="ARBA" id="ARBA00004874"/>
    </source>
</evidence>
<dbReference type="EC" id="1.1.1.44" evidence="4 10"/>
<dbReference type="OMA" id="CVTHVGP"/>
<dbReference type="InterPro" id="IPR013328">
    <property type="entry name" value="6PGD_dom2"/>
</dbReference>
<evidence type="ECO:0000256" key="5">
    <source>
        <dbReference type="ARBA" id="ARBA00018193"/>
    </source>
</evidence>
<dbReference type="GO" id="GO:0050661">
    <property type="term" value="F:NADP binding"/>
    <property type="evidence" value="ECO:0007669"/>
    <property type="project" value="InterPro"/>
</dbReference>
<feature type="binding site" description="in other chain" evidence="12">
    <location>
        <begin position="124"/>
        <end position="126"/>
    </location>
    <ligand>
        <name>substrate</name>
        <note>ligand shared between dimeric partners</note>
    </ligand>
</feature>
<reference evidence="15 16" key="1">
    <citation type="submission" date="2016-05" db="EMBL/GenBank/DDBJ databases">
        <title>Chromosome and linear plasmid sequence of a 2015 human isolate of tick-borne relapsing fever spirochete, Borrelia turicatae.</title>
        <authorList>
            <person name="Kingry L.C."/>
            <person name="Dhwani B."/>
            <person name="Replogle A."/>
            <person name="Sexton C."/>
            <person name="Rowe L."/>
            <person name="Stermole B.M."/>
            <person name="Christensen A.M."/>
            <person name="Schriefer M.E."/>
        </authorList>
    </citation>
    <scope>NUCLEOTIDE SEQUENCE [LARGE SCALE GENOMIC DNA]</scope>
    <source>
        <strain evidence="15 16">BTE5EL</strain>
    </source>
</reference>
<dbReference type="NCBIfam" id="TIGR00873">
    <property type="entry name" value="gnd"/>
    <property type="match status" value="1"/>
</dbReference>
<evidence type="ECO:0000256" key="8">
    <source>
        <dbReference type="ARBA" id="ARBA00023126"/>
    </source>
</evidence>
<feature type="domain" description="6-phosphogluconate dehydrogenase C-terminal" evidence="14">
    <location>
        <begin position="175"/>
        <end position="464"/>
    </location>
</feature>
<feature type="binding site" description="in other chain" evidence="12">
    <location>
        <position position="187"/>
    </location>
    <ligand>
        <name>substrate</name>
        <note>ligand shared between dimeric partners</note>
    </ligand>
</feature>
<dbReference type="Proteomes" id="UP000264231">
    <property type="component" value="Chromosome"/>
</dbReference>
<keyword evidence="8 10" id="KW-0570">Pentose shunt</keyword>
<evidence type="ECO:0000256" key="6">
    <source>
        <dbReference type="ARBA" id="ARBA00023002"/>
    </source>
</evidence>
<dbReference type="RefSeq" id="WP_011772503.1">
    <property type="nucleotide sequence ID" value="NZ_CP015629.1"/>
</dbReference>
<evidence type="ECO:0000256" key="1">
    <source>
        <dbReference type="ARBA" id="ARBA00002526"/>
    </source>
</evidence>
<protein>
    <recommendedName>
        <fullName evidence="5 10">6-phosphogluconate dehydrogenase, decarboxylating</fullName>
        <ecNumber evidence="4 10">1.1.1.44</ecNumber>
    </recommendedName>
</protein>
<dbReference type="PANTHER" id="PTHR11811">
    <property type="entry name" value="6-PHOSPHOGLUCONATE DEHYDROGENASE"/>
    <property type="match status" value="1"/>
</dbReference>
<organism evidence="15 16">
    <name type="scientific">Borrelia turicatae</name>
    <dbReference type="NCBI Taxonomy" id="142"/>
    <lineage>
        <taxon>Bacteria</taxon>
        <taxon>Pseudomonadati</taxon>
        <taxon>Spirochaetota</taxon>
        <taxon>Spirochaetia</taxon>
        <taxon>Spirochaetales</taxon>
        <taxon>Borreliaceae</taxon>
        <taxon>Borrelia</taxon>
    </lineage>
</organism>
<sequence>MDIGIYGLGVMGSNLALNIADSGFNVSVYNRDNDKTEVFLVNDAHKKINGFKNIEDFIGSLKKPRKIILMISSSAVDEVIEQILPLVEKFDIIIDGGNSHYKDTIKREKELSSKDVYFVGLGISGGEKGARFGPSLMYGGSKKAYGLIEPILNKIAAKTNMGDICSAYVGESGAGHYVKMVHNGIEYADMQLICESYFFMKRAFNLDNLKISEVFDKWGEGDLSSYLIEITSKILKYKENNEYLLDKILDVANQKGTGKWVSIEALQLNVPANLIFESVFARFLSGLKHERVIASDILKMDVDSVEFDLSDWILDLYYALLVSKILAYAQGFMMLKSASVNYSWDLNLGKISLIWREGCIIKSVFLEKIKLAYDKNPHLINLIFDDYFLDIIRNYHKSLRRIVSRASEIGIPLPAFYASLSFLDSYSTNYLPANLIQAQRDFFGAHSFERIDSKRGEFFHSTWE</sequence>
<feature type="binding site" description="in other chain" evidence="12">
    <location>
        <position position="282"/>
    </location>
    <ligand>
        <name>substrate</name>
        <note>ligand shared between dimeric partners</note>
    </ligand>
</feature>
<comment type="pathway">
    <text evidence="2 10 13">Carbohydrate degradation; pentose phosphate pathway; D-ribulose 5-phosphate from D-glucose 6-phosphate (oxidative stage): step 3/3.</text>
</comment>
<dbReference type="FunFam" id="1.10.1040.10:FF:000002">
    <property type="entry name" value="6-phosphogluconate dehydrogenase, decarboxylating"/>
    <property type="match status" value="1"/>
</dbReference>
<dbReference type="GO" id="GO:0019521">
    <property type="term" value="P:D-gluconate metabolic process"/>
    <property type="evidence" value="ECO:0007669"/>
    <property type="project" value="UniProtKB-KW"/>
</dbReference>
<evidence type="ECO:0000256" key="4">
    <source>
        <dbReference type="ARBA" id="ARBA00013011"/>
    </source>
</evidence>
<keyword evidence="6 10" id="KW-0560">Oxidoreductase</keyword>
<dbReference type="UniPathway" id="UPA00115">
    <property type="reaction ID" value="UER00410"/>
</dbReference>
<dbReference type="InterPro" id="IPR006183">
    <property type="entry name" value="Pgluconate_DH"/>
</dbReference>
<feature type="binding site" description="in other chain" evidence="12">
    <location>
        <begin position="182"/>
        <end position="183"/>
    </location>
    <ligand>
        <name>substrate</name>
        <note>ligand shared between dimeric partners</note>
    </ligand>
</feature>
<dbReference type="SMART" id="SM01350">
    <property type="entry name" value="6PGD"/>
    <property type="match status" value="1"/>
</dbReference>
<dbReference type="SUPFAM" id="SSF51735">
    <property type="entry name" value="NAD(P)-binding Rossmann-fold domains"/>
    <property type="match status" value="1"/>
</dbReference>
<evidence type="ECO:0000256" key="10">
    <source>
        <dbReference type="PIRNR" id="PIRNR000109"/>
    </source>
</evidence>
<accession>A0A172XBT3</accession>
<evidence type="ECO:0000256" key="3">
    <source>
        <dbReference type="ARBA" id="ARBA00008419"/>
    </source>
</evidence>
<dbReference type="InterPro" id="IPR008927">
    <property type="entry name" value="6-PGluconate_DH-like_C_sf"/>
</dbReference>